<proteinExistence type="predicted"/>
<accession>A0A2M3ZUX3</accession>
<sequence length="80" mass="9133">MTTTTTAATATCLLLRTTPCYDIQQPTHSLSLSAFFLLINIEQPYPTPVYDAPYKPPRYIISSSSPIYVFLQPLHQEYEY</sequence>
<evidence type="ECO:0000313" key="1">
    <source>
        <dbReference type="EMBL" id="MBW32354.1"/>
    </source>
</evidence>
<name>A0A2M3ZUX3_9DIPT</name>
<organism evidence="1">
    <name type="scientific">Anopheles braziliensis</name>
    <dbReference type="NCBI Taxonomy" id="58242"/>
    <lineage>
        <taxon>Eukaryota</taxon>
        <taxon>Metazoa</taxon>
        <taxon>Ecdysozoa</taxon>
        <taxon>Arthropoda</taxon>
        <taxon>Hexapoda</taxon>
        <taxon>Insecta</taxon>
        <taxon>Pterygota</taxon>
        <taxon>Neoptera</taxon>
        <taxon>Endopterygota</taxon>
        <taxon>Diptera</taxon>
        <taxon>Nematocera</taxon>
        <taxon>Culicoidea</taxon>
        <taxon>Culicidae</taxon>
        <taxon>Anophelinae</taxon>
        <taxon>Anopheles</taxon>
    </lineage>
</organism>
<dbReference type="AlphaFoldDB" id="A0A2M3ZUX3"/>
<dbReference type="EMBL" id="GGFM01011603">
    <property type="protein sequence ID" value="MBW32354.1"/>
    <property type="molecule type" value="Transcribed_RNA"/>
</dbReference>
<protein>
    <submittedName>
        <fullName evidence="1">Putative secreted peptide</fullName>
    </submittedName>
</protein>
<reference evidence="1" key="1">
    <citation type="submission" date="2018-01" db="EMBL/GenBank/DDBJ databases">
        <title>An insight into the sialome of Amazonian anophelines.</title>
        <authorList>
            <person name="Ribeiro J.M."/>
            <person name="Scarpassa V."/>
            <person name="Calvo E."/>
        </authorList>
    </citation>
    <scope>NUCLEOTIDE SEQUENCE</scope>
    <source>
        <tissue evidence="1">Salivary glands</tissue>
    </source>
</reference>